<dbReference type="InterPro" id="IPR011608">
    <property type="entry name" value="PRD"/>
</dbReference>
<protein>
    <recommendedName>
        <fullName evidence="1">PRD domain-containing protein</fullName>
    </recommendedName>
</protein>
<dbReference type="AlphaFoldDB" id="A0A918X723"/>
<evidence type="ECO:0000313" key="2">
    <source>
        <dbReference type="EMBL" id="GHD15357.1"/>
    </source>
</evidence>
<sequence length="111" mass="12223">MYDLDYLAAQLNTRALAPDAARALALTGATDERAAGEDDESLLLAVGHLVDALDREYQVDFSDPAFVLRLSVHVSNLLDRAGRGLYNRNPLAESIKTSYPLIYELPVFVSR</sequence>
<accession>A0A918X723</accession>
<dbReference type="Proteomes" id="UP000638353">
    <property type="component" value="Unassembled WGS sequence"/>
</dbReference>
<dbReference type="PROSITE" id="PS51372">
    <property type="entry name" value="PRD_2"/>
    <property type="match status" value="1"/>
</dbReference>
<name>A0A918X723_9ACTN</name>
<organism evidence="2 3">
    <name type="scientific">Streptomyces finlayi</name>
    <dbReference type="NCBI Taxonomy" id="67296"/>
    <lineage>
        <taxon>Bacteria</taxon>
        <taxon>Bacillati</taxon>
        <taxon>Actinomycetota</taxon>
        <taxon>Actinomycetes</taxon>
        <taxon>Kitasatosporales</taxon>
        <taxon>Streptomycetaceae</taxon>
        <taxon>Streptomyces</taxon>
    </lineage>
</organism>
<dbReference type="Pfam" id="PF00874">
    <property type="entry name" value="PRD"/>
    <property type="match status" value="1"/>
</dbReference>
<dbReference type="Gene3D" id="1.10.1790.10">
    <property type="entry name" value="PRD domain"/>
    <property type="match status" value="1"/>
</dbReference>
<dbReference type="SUPFAM" id="SSF63520">
    <property type="entry name" value="PTS-regulatory domain, PRD"/>
    <property type="match status" value="1"/>
</dbReference>
<dbReference type="EMBL" id="BMVC01000023">
    <property type="protein sequence ID" value="GHD15357.1"/>
    <property type="molecule type" value="Genomic_DNA"/>
</dbReference>
<reference evidence="2" key="1">
    <citation type="journal article" date="2014" name="Int. J. Syst. Evol. Microbiol.">
        <title>Complete genome sequence of Corynebacterium casei LMG S-19264T (=DSM 44701T), isolated from a smear-ripened cheese.</title>
        <authorList>
            <consortium name="US DOE Joint Genome Institute (JGI-PGF)"/>
            <person name="Walter F."/>
            <person name="Albersmeier A."/>
            <person name="Kalinowski J."/>
            <person name="Ruckert C."/>
        </authorList>
    </citation>
    <scope>NUCLEOTIDE SEQUENCE</scope>
    <source>
        <strain evidence="2">JCM 4637</strain>
    </source>
</reference>
<dbReference type="GO" id="GO:0006355">
    <property type="term" value="P:regulation of DNA-templated transcription"/>
    <property type="evidence" value="ECO:0007669"/>
    <property type="project" value="InterPro"/>
</dbReference>
<proteinExistence type="predicted"/>
<evidence type="ECO:0000259" key="1">
    <source>
        <dbReference type="PROSITE" id="PS51372"/>
    </source>
</evidence>
<feature type="domain" description="PRD" evidence="1">
    <location>
        <begin position="37"/>
        <end position="111"/>
    </location>
</feature>
<dbReference type="InterPro" id="IPR036634">
    <property type="entry name" value="PRD_sf"/>
</dbReference>
<evidence type="ECO:0000313" key="3">
    <source>
        <dbReference type="Proteomes" id="UP000638353"/>
    </source>
</evidence>
<comment type="caution">
    <text evidence="2">The sequence shown here is derived from an EMBL/GenBank/DDBJ whole genome shotgun (WGS) entry which is preliminary data.</text>
</comment>
<reference evidence="2" key="2">
    <citation type="submission" date="2020-09" db="EMBL/GenBank/DDBJ databases">
        <authorList>
            <person name="Sun Q."/>
            <person name="Ohkuma M."/>
        </authorList>
    </citation>
    <scope>NUCLEOTIDE SEQUENCE</scope>
    <source>
        <strain evidence="2">JCM 4637</strain>
    </source>
</reference>
<gene>
    <name evidence="2" type="ORF">GCM10010334_75320</name>
</gene>
<dbReference type="RefSeq" id="WP_189827666.1">
    <property type="nucleotide sequence ID" value="NZ_BMVC01000023.1"/>
</dbReference>